<organism evidence="1 2">
    <name type="scientific">Candidatus Hydrogenisulfobacillus filiaventi</name>
    <dbReference type="NCBI Taxonomy" id="2707344"/>
    <lineage>
        <taxon>Bacteria</taxon>
        <taxon>Bacillati</taxon>
        <taxon>Bacillota</taxon>
        <taxon>Clostridia</taxon>
        <taxon>Eubacteriales</taxon>
        <taxon>Clostridiales Family XVII. Incertae Sedis</taxon>
        <taxon>Candidatus Hydrogenisulfobacillus</taxon>
    </lineage>
</organism>
<name>A0A6F8ZE19_9FIRM</name>
<evidence type="ECO:0000313" key="1">
    <source>
        <dbReference type="EMBL" id="CAB1127910.1"/>
    </source>
</evidence>
<evidence type="ECO:0000313" key="2">
    <source>
        <dbReference type="Proteomes" id="UP000503399"/>
    </source>
</evidence>
<dbReference type="InterPro" id="IPR039065">
    <property type="entry name" value="AcoX-like"/>
</dbReference>
<reference evidence="1 2" key="1">
    <citation type="submission" date="2020-02" db="EMBL/GenBank/DDBJ databases">
        <authorList>
            <person name="Hogendoorn C."/>
        </authorList>
    </citation>
    <scope>NUCLEOTIDE SEQUENCE [LARGE SCALE GENOMIC DNA]</scope>
    <source>
        <strain evidence="1">R501</strain>
    </source>
</reference>
<proteinExistence type="predicted"/>
<dbReference type="InterPro" id="IPR017438">
    <property type="entry name" value="ATP-NAD_kinase_N"/>
</dbReference>
<dbReference type="PANTHER" id="PTHR40697:SF3">
    <property type="entry name" value="ACETOIN CATABOLISM PROTEIN X"/>
    <property type="match status" value="1"/>
</dbReference>
<dbReference type="Proteomes" id="UP000503399">
    <property type="component" value="Chromosome"/>
</dbReference>
<accession>A0A6F8ZE19</accession>
<protein>
    <submittedName>
        <fullName evidence="1">Acetoin catabolism protein X</fullName>
    </submittedName>
</protein>
<sequence>MSRSIAVGVILNPMAGRDIRRVVSAASLASAADKVLTVRRILAGVQALPGTRVLMVDDDAGYGQLVARAFPEGFVTLLKDEDPDQWLSAQRTTAWARLLTAAGARVLVVVGGDGTQRNAAQAGVPVPLVPVAGGTNNVACWTGDQTVAGLAAARVAEGRLDPAEVGWRAKLLHVRTPSGVEEVALIDVALVRQPFTGALAVWHAGDVETLVLAVADPTRPGLSNIGGLVAPVGPEDEHGVWLDLDGPGQGRLRRDAVLAPGLLDTFWVRSHGTLPLDGERVLARRDGQGASVALDGERTVVLRPGEEARVRIRRDGPWIVDPARVMAVLRTERGVADAR</sequence>
<dbReference type="SUPFAM" id="SSF111331">
    <property type="entry name" value="NAD kinase/diacylglycerol kinase-like"/>
    <property type="match status" value="1"/>
</dbReference>
<keyword evidence="2" id="KW-1185">Reference proteome</keyword>
<dbReference type="EMBL" id="LR778114">
    <property type="protein sequence ID" value="CAB1127910.1"/>
    <property type="molecule type" value="Genomic_DNA"/>
</dbReference>
<dbReference type="AlphaFoldDB" id="A0A6F8ZE19"/>
<gene>
    <name evidence="1" type="ORF">R50_0404</name>
</gene>
<dbReference type="PANTHER" id="PTHR40697">
    <property type="entry name" value="ACETOIN CATABOLISM PROTEIN X"/>
    <property type="match status" value="1"/>
</dbReference>
<dbReference type="Gene3D" id="3.40.50.10330">
    <property type="entry name" value="Probable inorganic polyphosphate/atp-NAD kinase, domain 1"/>
    <property type="match status" value="1"/>
</dbReference>
<dbReference type="KEGG" id="hfv:R50_0404"/>
<dbReference type="InterPro" id="IPR016064">
    <property type="entry name" value="NAD/diacylglycerol_kinase_sf"/>
</dbReference>